<feature type="compositionally biased region" description="Polar residues" evidence="3">
    <location>
        <begin position="95"/>
        <end position="104"/>
    </location>
</feature>
<comment type="similarity">
    <text evidence="2">Belongs to the Fe(2+)-trafficking protein family.</text>
</comment>
<dbReference type="EMBL" id="VXPY01000037">
    <property type="protein sequence ID" value="MYD89854.1"/>
    <property type="molecule type" value="Genomic_DNA"/>
</dbReference>
<evidence type="ECO:0000256" key="2">
    <source>
        <dbReference type="HAMAP-Rule" id="MF_00686"/>
    </source>
</evidence>
<protein>
    <recommendedName>
        <fullName evidence="2">Probable Fe(2+)-trafficking protein</fullName>
    </recommendedName>
</protein>
<organism evidence="4">
    <name type="scientific">Caldilineaceae bacterium SB0662_bin_9</name>
    <dbReference type="NCBI Taxonomy" id="2605258"/>
    <lineage>
        <taxon>Bacteria</taxon>
        <taxon>Bacillati</taxon>
        <taxon>Chloroflexota</taxon>
        <taxon>Caldilineae</taxon>
        <taxon>Caldilineales</taxon>
        <taxon>Caldilineaceae</taxon>
    </lineage>
</organism>
<evidence type="ECO:0000256" key="1">
    <source>
        <dbReference type="ARBA" id="ARBA00023004"/>
    </source>
</evidence>
<dbReference type="InterPro" id="IPR007457">
    <property type="entry name" value="Fe_traffick_prot_YggX"/>
</dbReference>
<dbReference type="NCBIfam" id="NF003817">
    <property type="entry name" value="PRK05408.1"/>
    <property type="match status" value="1"/>
</dbReference>
<dbReference type="SUPFAM" id="SSF111148">
    <property type="entry name" value="YggX-like"/>
    <property type="match status" value="1"/>
</dbReference>
<sequence>MARMVHCVKLNRELEGLDKPPYKSEIGTRIYNEISKDAWQMWMTQSVILINHYGLSLGDPKAHDFLMLQMEDFFFGPDAPMPEGWTPEGVPGSGIPQQTKGSPF</sequence>
<feature type="region of interest" description="Disordered" evidence="3">
    <location>
        <begin position="80"/>
        <end position="104"/>
    </location>
</feature>
<evidence type="ECO:0000256" key="3">
    <source>
        <dbReference type="SAM" id="MobiDB-lite"/>
    </source>
</evidence>
<dbReference type="InterPro" id="IPR036766">
    <property type="entry name" value="Fe_traffick_prot_YggX_sf"/>
</dbReference>
<dbReference type="Pfam" id="PF04362">
    <property type="entry name" value="Iron_traffic"/>
    <property type="match status" value="1"/>
</dbReference>
<dbReference type="Gene3D" id="1.10.3880.10">
    <property type="entry name" value="Fe(II) trafficking protein YggX"/>
    <property type="match status" value="1"/>
</dbReference>
<dbReference type="PIRSF" id="PIRSF029827">
    <property type="entry name" value="Fe_traffic_YggX"/>
    <property type="match status" value="1"/>
</dbReference>
<keyword evidence="1 2" id="KW-0408">Iron</keyword>
<accession>A0A6B1DU05</accession>
<dbReference type="GO" id="GO:0034599">
    <property type="term" value="P:cellular response to oxidative stress"/>
    <property type="evidence" value="ECO:0007669"/>
    <property type="project" value="TreeGrafter"/>
</dbReference>
<proteinExistence type="inferred from homology"/>
<reference evidence="4" key="1">
    <citation type="submission" date="2019-09" db="EMBL/GenBank/DDBJ databases">
        <title>Characterisation of the sponge microbiome using genome-centric metagenomics.</title>
        <authorList>
            <person name="Engelberts J.P."/>
            <person name="Robbins S.J."/>
            <person name="De Goeij J.M."/>
            <person name="Aranda M."/>
            <person name="Bell S.C."/>
            <person name="Webster N.S."/>
        </authorList>
    </citation>
    <scope>NUCLEOTIDE SEQUENCE</scope>
    <source>
        <strain evidence="4">SB0662_bin_9</strain>
    </source>
</reference>
<dbReference type="PANTHER" id="PTHR36965:SF1">
    <property type="entry name" value="FE(2+)-TRAFFICKING PROTEIN-RELATED"/>
    <property type="match status" value="1"/>
</dbReference>
<evidence type="ECO:0000313" key="4">
    <source>
        <dbReference type="EMBL" id="MYD89854.1"/>
    </source>
</evidence>
<comment type="caution">
    <text evidence="4">The sequence shown here is derived from an EMBL/GenBank/DDBJ whole genome shotgun (WGS) entry which is preliminary data.</text>
</comment>
<name>A0A6B1DU05_9CHLR</name>
<dbReference type="GO" id="GO:0005829">
    <property type="term" value="C:cytosol"/>
    <property type="evidence" value="ECO:0007669"/>
    <property type="project" value="TreeGrafter"/>
</dbReference>
<dbReference type="GO" id="GO:0005506">
    <property type="term" value="F:iron ion binding"/>
    <property type="evidence" value="ECO:0007669"/>
    <property type="project" value="UniProtKB-UniRule"/>
</dbReference>
<dbReference type="PANTHER" id="PTHR36965">
    <property type="entry name" value="FE(2+)-TRAFFICKING PROTEIN-RELATED"/>
    <property type="match status" value="1"/>
</dbReference>
<comment type="function">
    <text evidence="2">Could be a mediator in iron transactions between iron acquisition and iron-requiring processes, such as synthesis and/or repair of Fe-S clusters in biosynthetic enzymes.</text>
</comment>
<dbReference type="HAMAP" id="MF_00686">
    <property type="entry name" value="Fe_traffic_YggX"/>
    <property type="match status" value="1"/>
</dbReference>
<dbReference type="AlphaFoldDB" id="A0A6B1DU05"/>
<gene>
    <name evidence="4" type="ORF">F4Y08_05865</name>
</gene>